<dbReference type="SUPFAM" id="SSF58104">
    <property type="entry name" value="Methyl-accepting chemotaxis protein (MCP) signaling domain"/>
    <property type="match status" value="1"/>
</dbReference>
<dbReference type="PANTHER" id="PTHR32089">
    <property type="entry name" value="METHYL-ACCEPTING CHEMOTAXIS PROTEIN MCPB"/>
    <property type="match status" value="1"/>
</dbReference>
<dbReference type="GO" id="GO:0016020">
    <property type="term" value="C:membrane"/>
    <property type="evidence" value="ECO:0007669"/>
    <property type="project" value="InterPro"/>
</dbReference>
<dbReference type="AlphaFoldDB" id="A0A0P8DVP9"/>
<dbReference type="CDD" id="cd11386">
    <property type="entry name" value="MCP_signal"/>
    <property type="match status" value="1"/>
</dbReference>
<evidence type="ECO:0000313" key="9">
    <source>
        <dbReference type="Proteomes" id="UP000050360"/>
    </source>
</evidence>
<feature type="domain" description="Methyl-accepting transducer" evidence="6">
    <location>
        <begin position="392"/>
        <end position="628"/>
    </location>
</feature>
<dbReference type="GO" id="GO:0007165">
    <property type="term" value="P:signal transduction"/>
    <property type="evidence" value="ECO:0007669"/>
    <property type="project" value="UniProtKB-KW"/>
</dbReference>
<accession>A0A0P8DVP9</accession>
<evidence type="ECO:0000256" key="4">
    <source>
        <dbReference type="SAM" id="MobiDB-lite"/>
    </source>
</evidence>
<gene>
    <name evidence="8" type="primary">mcp-2_4</name>
    <name evidence="8" type="ORF">MPEBLZ_03819</name>
</gene>
<feature type="region of interest" description="Disordered" evidence="4">
    <location>
        <begin position="687"/>
        <end position="763"/>
    </location>
</feature>
<dbReference type="PROSITE" id="PS50885">
    <property type="entry name" value="HAMP"/>
    <property type="match status" value="1"/>
</dbReference>
<protein>
    <submittedName>
        <fullName evidence="8">Methyl-accepting chemotaxis protein</fullName>
    </submittedName>
</protein>
<dbReference type="InterPro" id="IPR004089">
    <property type="entry name" value="MCPsignal_dom"/>
</dbReference>
<dbReference type="Gene3D" id="3.30.450.20">
    <property type="entry name" value="PAS domain"/>
    <property type="match status" value="1"/>
</dbReference>
<dbReference type="InterPro" id="IPR029151">
    <property type="entry name" value="Sensor-like_sf"/>
</dbReference>
<dbReference type="SMART" id="SM00283">
    <property type="entry name" value="MA"/>
    <property type="match status" value="1"/>
</dbReference>
<proteinExistence type="inferred from homology"/>
<dbReference type="Pfam" id="PF00015">
    <property type="entry name" value="MCPsignal"/>
    <property type="match status" value="1"/>
</dbReference>
<evidence type="ECO:0000256" key="5">
    <source>
        <dbReference type="SAM" id="Phobius"/>
    </source>
</evidence>
<dbReference type="EMBL" id="LKCM01000330">
    <property type="protein sequence ID" value="KPQ41617.1"/>
    <property type="molecule type" value="Genomic_DNA"/>
</dbReference>
<name>A0A0P8DVP9_9EURY</name>
<evidence type="ECO:0000256" key="1">
    <source>
        <dbReference type="ARBA" id="ARBA00023224"/>
    </source>
</evidence>
<dbReference type="Pfam" id="PF00672">
    <property type="entry name" value="HAMP"/>
    <property type="match status" value="1"/>
</dbReference>
<dbReference type="PROSITE" id="PS50111">
    <property type="entry name" value="CHEMOTAXIS_TRANSDUC_2"/>
    <property type="match status" value="1"/>
</dbReference>
<keyword evidence="5" id="KW-1133">Transmembrane helix</keyword>
<dbReference type="CDD" id="cd06225">
    <property type="entry name" value="HAMP"/>
    <property type="match status" value="1"/>
</dbReference>
<evidence type="ECO:0000256" key="3">
    <source>
        <dbReference type="PROSITE-ProRule" id="PRU00284"/>
    </source>
</evidence>
<evidence type="ECO:0000259" key="7">
    <source>
        <dbReference type="PROSITE" id="PS50885"/>
    </source>
</evidence>
<keyword evidence="5" id="KW-0472">Membrane</keyword>
<dbReference type="Gene3D" id="1.10.287.950">
    <property type="entry name" value="Methyl-accepting chemotaxis protein"/>
    <property type="match status" value="1"/>
</dbReference>
<evidence type="ECO:0000256" key="2">
    <source>
        <dbReference type="ARBA" id="ARBA00029447"/>
    </source>
</evidence>
<feature type="transmembrane region" description="Helical" evidence="5">
    <location>
        <begin position="301"/>
        <end position="323"/>
    </location>
</feature>
<feature type="transmembrane region" description="Helical" evidence="5">
    <location>
        <begin position="12"/>
        <end position="32"/>
    </location>
</feature>
<dbReference type="InterPro" id="IPR033462">
    <property type="entry name" value="Cache_3-Cache_2"/>
</dbReference>
<dbReference type="PANTHER" id="PTHR32089:SF112">
    <property type="entry name" value="LYSOZYME-LIKE PROTEIN-RELATED"/>
    <property type="match status" value="1"/>
</dbReference>
<dbReference type="FunFam" id="1.10.287.950:FF:000001">
    <property type="entry name" value="Methyl-accepting chemotaxis sensory transducer"/>
    <property type="match status" value="1"/>
</dbReference>
<dbReference type="InterPro" id="IPR003660">
    <property type="entry name" value="HAMP_dom"/>
</dbReference>
<keyword evidence="1 3" id="KW-0807">Transducer</keyword>
<evidence type="ECO:0000259" key="6">
    <source>
        <dbReference type="PROSITE" id="PS50111"/>
    </source>
</evidence>
<dbReference type="Proteomes" id="UP000050360">
    <property type="component" value="Unassembled WGS sequence"/>
</dbReference>
<dbReference type="Pfam" id="PF17201">
    <property type="entry name" value="Cache_3-Cache_2"/>
    <property type="match status" value="1"/>
</dbReference>
<feature type="compositionally biased region" description="Polar residues" evidence="4">
    <location>
        <begin position="753"/>
        <end position="763"/>
    </location>
</feature>
<dbReference type="PATRIC" id="fig|1719120.3.peg.4154"/>
<keyword evidence="5" id="KW-0812">Transmembrane</keyword>
<evidence type="ECO:0000313" key="8">
    <source>
        <dbReference type="EMBL" id="KPQ41617.1"/>
    </source>
</evidence>
<sequence length="763" mass="82382">MKTKDISIKYKIIIFGLILSIIPVIIIGLYAYNETQSSLNAEIQNKLTEQVKLEKDTVDMTFSLAQNSVNSSLGVAKAQFYSRGKPSIVNGKMQLGDNYVVNGNFEIVDSVKNMVGGTATVFQVIGDEAVRISTNVINNDSSRAVGTIVSKPVYDAVIMRGETYYGRAWVVNAWYMTAYEPIKDGSGKIIGILYVGIPEDPFVNQIKEKMKSIVVGKTGYLYVIDSKGNLIIHPNLEGENLYEYDFIKEITQTKEGYIQYPWEGRDKVVAYTYYESRDWIIASGSYLEDFSDPIYAIRNGLIIVILIFSVLGSIIGIWFSRYLTRPIGRMLRISNKIAAGDLTVVVKRMSNDEIGQLFGALATMTENLRSVIGKVQSSALKVASTAHELSASSEEMKASTDQISNTTQDIATGVSSQASKMSEITRAMKEMSESVQQVAMNSQKAAQGATAASTTAQNVGKLSEDVAKKMSEIQSTVGGSATAIKQLAGKSQEIGEIIGVITNIADQTNLLALNAAIEAARAGEHGRGFAVVADEVRKLAEESRSAANQITGLIKDIQQGTKQAVTAMEQGTKTVGEGTKNIADTVNAIGDIVKAAADVATMVQEIAATAEEQSASVEEVTASVEDVTAISEQSAAGTQETSAAAEEQAATMDQLVNAAQEMSKLSIELQDEVAKFKIDISAKEQKHAYEPAKVEYKPANERKTAEHEAVEHKTPEHKTAKSGPEGSQKKTKEHSTPGTISSKDEIADIGSSLKDSSLQDLIK</sequence>
<feature type="domain" description="HAMP" evidence="7">
    <location>
        <begin position="321"/>
        <end position="373"/>
    </location>
</feature>
<dbReference type="SMART" id="SM00304">
    <property type="entry name" value="HAMP"/>
    <property type="match status" value="1"/>
</dbReference>
<organism evidence="8 9">
    <name type="scientific">Candidatus Methanoperedens nitratireducens</name>
    <dbReference type="NCBI Taxonomy" id="1392998"/>
    <lineage>
        <taxon>Archaea</taxon>
        <taxon>Methanobacteriati</taxon>
        <taxon>Methanobacteriota</taxon>
        <taxon>Stenosarchaea group</taxon>
        <taxon>Methanomicrobia</taxon>
        <taxon>Methanosarcinales</taxon>
        <taxon>ANME-2 cluster</taxon>
        <taxon>Candidatus Methanoperedentaceae</taxon>
        <taxon>Candidatus Methanoperedens</taxon>
    </lineage>
</organism>
<reference evidence="8 9" key="1">
    <citation type="submission" date="2015-09" db="EMBL/GenBank/DDBJ databases">
        <title>A metagenomics-based metabolic model of nitrate-dependent anaerobic oxidation of methane by Methanoperedens-like archaea.</title>
        <authorList>
            <person name="Arshad A."/>
            <person name="Speth D.R."/>
            <person name="De Graaf R.M."/>
            <person name="Op Den Camp H.J."/>
            <person name="Jetten M.S."/>
            <person name="Welte C.U."/>
        </authorList>
    </citation>
    <scope>NUCLEOTIDE SEQUENCE [LARGE SCALE GENOMIC DNA]</scope>
</reference>
<comment type="caution">
    <text evidence="8">The sequence shown here is derived from an EMBL/GenBank/DDBJ whole genome shotgun (WGS) entry which is preliminary data.</text>
</comment>
<feature type="compositionally biased region" description="Basic and acidic residues" evidence="4">
    <location>
        <begin position="687"/>
        <end position="719"/>
    </location>
</feature>
<comment type="similarity">
    <text evidence="2">Belongs to the methyl-accepting chemotaxis (MCP) protein family.</text>
</comment>
<dbReference type="CDD" id="cd12912">
    <property type="entry name" value="PDC2_MCP_like"/>
    <property type="match status" value="1"/>
</dbReference>
<dbReference type="SUPFAM" id="SSF103190">
    <property type="entry name" value="Sensory domain-like"/>
    <property type="match status" value="1"/>
</dbReference>